<dbReference type="GO" id="GO:0006412">
    <property type="term" value="P:translation"/>
    <property type="evidence" value="ECO:0007669"/>
    <property type="project" value="InterPro"/>
</dbReference>
<proteinExistence type="inferred from homology"/>
<dbReference type="WBParaSite" id="BPAG_0000559801-mRNA-1">
    <property type="protein sequence ID" value="BPAG_0000559801-mRNA-1"/>
    <property type="gene ID" value="BPAG_0000559801"/>
</dbReference>
<reference evidence="6" key="1">
    <citation type="submission" date="2017-02" db="UniProtKB">
        <authorList>
            <consortium name="WormBaseParasite"/>
        </authorList>
    </citation>
    <scope>IDENTIFICATION</scope>
</reference>
<accession>A0A0N4TBL1</accession>
<protein>
    <submittedName>
        <fullName evidence="6">F-box domain-containing protein</fullName>
    </submittedName>
</protein>
<name>A0A0N4TBL1_BRUPA</name>
<reference evidence="4 5" key="2">
    <citation type="submission" date="2018-11" db="EMBL/GenBank/DDBJ databases">
        <authorList>
            <consortium name="Pathogen Informatics"/>
        </authorList>
    </citation>
    <scope>NUCLEOTIDE SEQUENCE [LARGE SCALE GENOMIC DNA]</scope>
</reference>
<evidence type="ECO:0000256" key="1">
    <source>
        <dbReference type="ARBA" id="ARBA00009083"/>
    </source>
</evidence>
<evidence type="ECO:0000256" key="3">
    <source>
        <dbReference type="ARBA" id="ARBA00023274"/>
    </source>
</evidence>
<evidence type="ECO:0000313" key="6">
    <source>
        <dbReference type="WBParaSite" id="BPAG_0000559801-mRNA-1"/>
    </source>
</evidence>
<gene>
    <name evidence="4" type="ORF">BPAG_LOCUS5562</name>
</gene>
<evidence type="ECO:0000313" key="5">
    <source>
        <dbReference type="Proteomes" id="UP000278627"/>
    </source>
</evidence>
<dbReference type="PANTHER" id="PTHR19836">
    <property type="entry name" value="30S RIBOSOMAL PROTEIN S14"/>
    <property type="match status" value="1"/>
</dbReference>
<keyword evidence="3" id="KW-0687">Ribonucleoprotein</keyword>
<dbReference type="SUPFAM" id="SSF57716">
    <property type="entry name" value="Glucocorticoid receptor-like (DNA-binding domain)"/>
    <property type="match status" value="1"/>
</dbReference>
<comment type="similarity">
    <text evidence="1">Belongs to the universal ribosomal protein uS14 family.</text>
</comment>
<dbReference type="PANTHER" id="PTHR19836:SF19">
    <property type="entry name" value="SMALL RIBOSOMAL SUBUNIT PROTEIN US14M"/>
    <property type="match status" value="1"/>
</dbReference>
<dbReference type="Gene3D" id="1.10.287.1480">
    <property type="match status" value="1"/>
</dbReference>
<dbReference type="InterPro" id="IPR001209">
    <property type="entry name" value="Ribosomal_uS14"/>
</dbReference>
<dbReference type="STRING" id="6280.A0A0N4TBL1"/>
<dbReference type="EMBL" id="UZAD01004036">
    <property type="protein sequence ID" value="VDN86748.1"/>
    <property type="molecule type" value="Genomic_DNA"/>
</dbReference>
<sequence length="267" mass="30630">MLPSRLFTSVFSKLNSSWYRVIDSTRYLTNSKEVDTAETIPSALDANDSSTVESDLSDAVMDTVSKERLALPYSQKALETLNFLLMLPSRLFTSVLSKLNTSWYRVIDSTRYLTSSKEVDTAETIPSALDANDSSTVESDLSDAVMDTVSKERLALPYSQKALETLKLDKYPYYVEREWWKDGNRMTFWSTWRMKRDVKRRHLLAELGPDRVRLKALKSNIILPELIRDECAKKLHNLPKGSCPNLVQHLCQFSGARRGKLNRFHLH</sequence>
<dbReference type="AlphaFoldDB" id="A0A0N4TBL1"/>
<dbReference type="GO" id="GO:0005763">
    <property type="term" value="C:mitochondrial small ribosomal subunit"/>
    <property type="evidence" value="ECO:0007669"/>
    <property type="project" value="TreeGrafter"/>
</dbReference>
<evidence type="ECO:0000256" key="2">
    <source>
        <dbReference type="ARBA" id="ARBA00022980"/>
    </source>
</evidence>
<dbReference type="Proteomes" id="UP000278627">
    <property type="component" value="Unassembled WGS sequence"/>
</dbReference>
<keyword evidence="2" id="KW-0689">Ribosomal protein</keyword>
<organism evidence="6">
    <name type="scientific">Brugia pahangi</name>
    <name type="common">Filarial nematode worm</name>
    <dbReference type="NCBI Taxonomy" id="6280"/>
    <lineage>
        <taxon>Eukaryota</taxon>
        <taxon>Metazoa</taxon>
        <taxon>Ecdysozoa</taxon>
        <taxon>Nematoda</taxon>
        <taxon>Chromadorea</taxon>
        <taxon>Rhabditida</taxon>
        <taxon>Spirurina</taxon>
        <taxon>Spiruromorpha</taxon>
        <taxon>Filarioidea</taxon>
        <taxon>Onchocercidae</taxon>
        <taxon>Brugia</taxon>
    </lineage>
</organism>
<keyword evidence="5" id="KW-1185">Reference proteome</keyword>
<evidence type="ECO:0000313" key="4">
    <source>
        <dbReference type="EMBL" id="VDN86748.1"/>
    </source>
</evidence>
<dbReference type="GO" id="GO:0003735">
    <property type="term" value="F:structural constituent of ribosome"/>
    <property type="evidence" value="ECO:0007669"/>
    <property type="project" value="InterPro"/>
</dbReference>